<dbReference type="OrthoDB" id="5890620at2"/>
<dbReference type="AlphaFoldDB" id="A0A233RG75"/>
<dbReference type="RefSeq" id="WP_094199180.1">
    <property type="nucleotide sequence ID" value="NZ_NBIM01000001.1"/>
</dbReference>
<dbReference type="InterPro" id="IPR009875">
    <property type="entry name" value="PilZ_domain"/>
</dbReference>
<organism evidence="2 3">
    <name type="scientific">Oceanimonas doudoroffii</name>
    <dbReference type="NCBI Taxonomy" id="84158"/>
    <lineage>
        <taxon>Bacteria</taxon>
        <taxon>Pseudomonadati</taxon>
        <taxon>Pseudomonadota</taxon>
        <taxon>Gammaproteobacteria</taxon>
        <taxon>Aeromonadales</taxon>
        <taxon>Aeromonadaceae</taxon>
        <taxon>Oceanimonas</taxon>
    </lineage>
</organism>
<keyword evidence="3" id="KW-1185">Reference proteome</keyword>
<dbReference type="Pfam" id="PF07238">
    <property type="entry name" value="PilZ"/>
    <property type="match status" value="1"/>
</dbReference>
<proteinExistence type="predicted"/>
<dbReference type="EMBL" id="NBIM01000001">
    <property type="protein sequence ID" value="OXY82400.1"/>
    <property type="molecule type" value="Genomic_DNA"/>
</dbReference>
<comment type="caution">
    <text evidence="2">The sequence shown here is derived from an EMBL/GenBank/DDBJ whole genome shotgun (WGS) entry which is preliminary data.</text>
</comment>
<evidence type="ECO:0000259" key="1">
    <source>
        <dbReference type="Pfam" id="PF07238"/>
    </source>
</evidence>
<protein>
    <submittedName>
        <fullName evidence="2">PilZ domain-containing protein</fullName>
    </submittedName>
</protein>
<dbReference type="Gene3D" id="2.40.10.220">
    <property type="entry name" value="predicted glycosyltransferase like domains"/>
    <property type="match status" value="1"/>
</dbReference>
<sequence length="190" mass="21581">MANPYFSVEYSAQVNLIPLQQGDTVPEVVDLEADIPAPFRLISEVTRIDTNQARLLRNLDEHASELVEIINQQSRKIDLVLSHVLAGQDDPDCRYRTLTLGGGGFRFESRHPMTDGQTVRIKLFLPEHSVAVYAYGEVHAEEQRGHYRCDFTVIREQDRDALIRASLQQQAKQLKARAEQRAQQNDKPAS</sequence>
<evidence type="ECO:0000313" key="2">
    <source>
        <dbReference type="EMBL" id="OXY82400.1"/>
    </source>
</evidence>
<feature type="domain" description="PilZ" evidence="1">
    <location>
        <begin position="89"/>
        <end position="165"/>
    </location>
</feature>
<dbReference type="GO" id="GO:0035438">
    <property type="term" value="F:cyclic-di-GMP binding"/>
    <property type="evidence" value="ECO:0007669"/>
    <property type="project" value="InterPro"/>
</dbReference>
<evidence type="ECO:0000313" key="3">
    <source>
        <dbReference type="Proteomes" id="UP000242757"/>
    </source>
</evidence>
<dbReference type="Proteomes" id="UP000242757">
    <property type="component" value="Unassembled WGS sequence"/>
</dbReference>
<reference evidence="2 3" key="1">
    <citation type="submission" date="2017-08" db="EMBL/GenBank/DDBJ databases">
        <title>A Genome Sequence of Oceanimonas doudoroffii ATCC 27123T.</title>
        <authorList>
            <person name="Brennan M.A."/>
            <person name="Maclea K.S."/>
            <person name="Mcclelland W.D."/>
            <person name="Trachtenberg A.M."/>
        </authorList>
    </citation>
    <scope>NUCLEOTIDE SEQUENCE [LARGE SCALE GENOMIC DNA]</scope>
    <source>
        <strain evidence="2 3">ATCC 27123</strain>
    </source>
</reference>
<name>A0A233RG75_9GAMM</name>
<accession>A0A233RG75</accession>
<gene>
    <name evidence="2" type="ORF">B6S08_02375</name>
</gene>